<feature type="compositionally biased region" description="Pro residues" evidence="1">
    <location>
        <begin position="43"/>
        <end position="61"/>
    </location>
</feature>
<organism evidence="2 3">
    <name type="scientific">Malurus cyaneus samueli</name>
    <dbReference type="NCBI Taxonomy" id="2593467"/>
    <lineage>
        <taxon>Eukaryota</taxon>
        <taxon>Metazoa</taxon>
        <taxon>Chordata</taxon>
        <taxon>Craniata</taxon>
        <taxon>Vertebrata</taxon>
        <taxon>Euteleostomi</taxon>
        <taxon>Archelosauria</taxon>
        <taxon>Archosauria</taxon>
        <taxon>Dinosauria</taxon>
        <taxon>Saurischia</taxon>
        <taxon>Theropoda</taxon>
        <taxon>Coelurosauria</taxon>
        <taxon>Aves</taxon>
        <taxon>Neognathae</taxon>
        <taxon>Neoaves</taxon>
        <taxon>Telluraves</taxon>
        <taxon>Australaves</taxon>
        <taxon>Passeriformes</taxon>
        <taxon>Meliphagoidea</taxon>
        <taxon>Maluridae</taxon>
        <taxon>Malurus</taxon>
    </lineage>
</organism>
<dbReference type="AlphaFoldDB" id="A0A8C5TL77"/>
<name>A0A8C5TL77_9PASS</name>
<dbReference type="OrthoDB" id="9837684at2759"/>
<reference evidence="2" key="1">
    <citation type="submission" date="2025-08" db="UniProtKB">
        <authorList>
            <consortium name="Ensembl"/>
        </authorList>
    </citation>
    <scope>IDENTIFICATION</scope>
</reference>
<evidence type="ECO:0000256" key="1">
    <source>
        <dbReference type="SAM" id="MobiDB-lite"/>
    </source>
</evidence>
<feature type="region of interest" description="Disordered" evidence="1">
    <location>
        <begin position="33"/>
        <end position="69"/>
    </location>
</feature>
<evidence type="ECO:0000313" key="3">
    <source>
        <dbReference type="Proteomes" id="UP000694560"/>
    </source>
</evidence>
<sequence length="69" mass="7707">MGMLGQWIKKMNMASRLDTVQSKHSLMIPEQRSLNLFTRNPPRNVPPPPFLDADKTPPPAQPSLGRGNV</sequence>
<dbReference type="Ensembl" id="ENSMCST00000006604.1">
    <property type="protein sequence ID" value="ENSMCSP00000006454.1"/>
    <property type="gene ID" value="ENSMCSG00000004657.1"/>
</dbReference>
<protein>
    <submittedName>
        <fullName evidence="2">Uncharacterized protein</fullName>
    </submittedName>
</protein>
<evidence type="ECO:0000313" key="2">
    <source>
        <dbReference type="Ensembl" id="ENSMCSP00000006454.1"/>
    </source>
</evidence>
<keyword evidence="3" id="KW-1185">Reference proteome</keyword>
<proteinExistence type="predicted"/>
<accession>A0A8C5TL77</accession>
<dbReference type="Proteomes" id="UP000694560">
    <property type="component" value="Unplaced"/>
</dbReference>
<reference evidence="2" key="2">
    <citation type="submission" date="2025-09" db="UniProtKB">
        <authorList>
            <consortium name="Ensembl"/>
        </authorList>
    </citation>
    <scope>IDENTIFICATION</scope>
</reference>